<sequence length="38" mass="4030">MVAVGKRYETLAGRALKGSNVPLGLITQQALAMQLARC</sequence>
<protein>
    <submittedName>
        <fullName evidence="1">Uncharacterized protein</fullName>
    </submittedName>
</protein>
<keyword evidence="2" id="KW-1185">Reference proteome</keyword>
<comment type="caution">
    <text evidence="1">The sequence shown here is derived from an EMBL/GenBank/DDBJ whole genome shotgun (WGS) entry which is preliminary data.</text>
</comment>
<dbReference type="EMBL" id="OPYN01000070">
    <property type="protein sequence ID" value="SPO59892.1"/>
    <property type="molecule type" value="Genomic_DNA"/>
</dbReference>
<evidence type="ECO:0000313" key="1">
    <source>
        <dbReference type="EMBL" id="SPO59892.1"/>
    </source>
</evidence>
<reference evidence="1 2" key="1">
    <citation type="submission" date="2018-02" db="EMBL/GenBank/DDBJ databases">
        <authorList>
            <person name="Dubost A."/>
        </authorList>
    </citation>
    <scope>NUCLEOTIDE SEQUENCE [LARGE SCALE GENOMIC DNA]</scope>
    <source>
        <strain evidence="2">JV551A3</strain>
    </source>
</reference>
<organism evidence="1 2">
    <name type="scientific">Pseudomonas inefficax</name>
    <dbReference type="NCBI Taxonomy" id="2078786"/>
    <lineage>
        <taxon>Bacteria</taxon>
        <taxon>Pseudomonadati</taxon>
        <taxon>Pseudomonadota</taxon>
        <taxon>Gammaproteobacteria</taxon>
        <taxon>Pseudomonadales</taxon>
        <taxon>Pseudomonadaceae</taxon>
        <taxon>Pseudomonas</taxon>
    </lineage>
</organism>
<proteinExistence type="predicted"/>
<dbReference type="Proteomes" id="UP000294335">
    <property type="component" value="Unassembled WGS sequence"/>
</dbReference>
<name>A0AAQ1SSH8_9PSED</name>
<gene>
    <name evidence="1" type="ORF">JV551A3_V1_700164</name>
</gene>
<accession>A0AAQ1SSH8</accession>
<evidence type="ECO:0000313" key="2">
    <source>
        <dbReference type="Proteomes" id="UP000294335"/>
    </source>
</evidence>
<dbReference type="AlphaFoldDB" id="A0AAQ1SSH8"/>